<keyword evidence="1" id="KW-0812">Transmembrane</keyword>
<name>A0A814CRL4_9BILA</name>
<evidence type="ECO:0000313" key="3">
    <source>
        <dbReference type="Proteomes" id="UP000663860"/>
    </source>
</evidence>
<keyword evidence="1" id="KW-1133">Transmembrane helix</keyword>
<evidence type="ECO:0000313" key="2">
    <source>
        <dbReference type="EMBL" id="CAF0945931.1"/>
    </source>
</evidence>
<gene>
    <name evidence="2" type="ORF">IZO911_LOCUS14710</name>
</gene>
<dbReference type="Proteomes" id="UP000663860">
    <property type="component" value="Unassembled WGS sequence"/>
</dbReference>
<accession>A0A814CRL4</accession>
<protein>
    <submittedName>
        <fullName evidence="2">Uncharacterized protein</fullName>
    </submittedName>
</protein>
<evidence type="ECO:0000256" key="1">
    <source>
        <dbReference type="SAM" id="Phobius"/>
    </source>
</evidence>
<dbReference type="AlphaFoldDB" id="A0A814CRL4"/>
<keyword evidence="1" id="KW-0472">Membrane</keyword>
<feature type="transmembrane region" description="Helical" evidence="1">
    <location>
        <begin position="72"/>
        <end position="90"/>
    </location>
</feature>
<proteinExistence type="predicted"/>
<comment type="caution">
    <text evidence="2">The sequence shown here is derived from an EMBL/GenBank/DDBJ whole genome shotgun (WGS) entry which is preliminary data.</text>
</comment>
<sequence length="136" mass="16011">MFVVQCFILVMILHYKDVIISAQQTTVMVIPLKVGLVVECLDRSSYWIRLIFIQLFLNLTNSILLESFSRFPLGWIAGTIIPLVIDNFWWTITNKYRRILGKPMTDEDKYSSCYNCTYHVHYIIFYSNRHNGHGLL</sequence>
<reference evidence="2" key="1">
    <citation type="submission" date="2021-02" db="EMBL/GenBank/DDBJ databases">
        <authorList>
            <person name="Nowell W R."/>
        </authorList>
    </citation>
    <scope>NUCLEOTIDE SEQUENCE</scope>
</reference>
<dbReference type="EMBL" id="CAJNOE010000124">
    <property type="protein sequence ID" value="CAF0945931.1"/>
    <property type="molecule type" value="Genomic_DNA"/>
</dbReference>
<organism evidence="2 3">
    <name type="scientific">Adineta steineri</name>
    <dbReference type="NCBI Taxonomy" id="433720"/>
    <lineage>
        <taxon>Eukaryota</taxon>
        <taxon>Metazoa</taxon>
        <taxon>Spiralia</taxon>
        <taxon>Gnathifera</taxon>
        <taxon>Rotifera</taxon>
        <taxon>Eurotatoria</taxon>
        <taxon>Bdelloidea</taxon>
        <taxon>Adinetida</taxon>
        <taxon>Adinetidae</taxon>
        <taxon>Adineta</taxon>
    </lineage>
</organism>